<organism evidence="1 2">
    <name type="scientific">Spiroplasma tabanidicola</name>
    <dbReference type="NCBI Taxonomy" id="324079"/>
    <lineage>
        <taxon>Bacteria</taxon>
        <taxon>Bacillati</taxon>
        <taxon>Mycoplasmatota</taxon>
        <taxon>Mollicutes</taxon>
        <taxon>Entomoplasmatales</taxon>
        <taxon>Spiroplasmataceae</taxon>
        <taxon>Spiroplasma</taxon>
    </lineage>
</organism>
<dbReference type="Proteomes" id="UP000424468">
    <property type="component" value="Chromosome"/>
</dbReference>
<name>A0A6I6CBZ0_9MOLU</name>
<dbReference type="EMBL" id="CP046276">
    <property type="protein sequence ID" value="QGS51612.1"/>
    <property type="molecule type" value="Genomic_DNA"/>
</dbReference>
<accession>A0A6I6CBZ0</accession>
<keyword evidence="2" id="KW-1185">Reference proteome</keyword>
<gene>
    <name evidence="1" type="ORF">STABA_v1c02450</name>
</gene>
<sequence length="240" mass="29337">MFLRNMGEVGFYTKRTNWLKYLHEGNLNFKSKIYIKKLSKIINDQSTFNSFKYWILWRWINKNFEFSESFVNSLRKNIKKLDLNIDSKEENFLYQLDELIFNAWRPLKELPVRFQLDKKEKINLLQTEINVHKMIDLKNTKLKMIGKFDAYFSSKSIYLTDEKQVIKYEIIYDQIIDIKTKRYGVLIETVKTNYLFRGRNRLLTYVILQRMLPRLKLDISKIINLYDYFDFWNSFFSKIN</sequence>
<protein>
    <submittedName>
        <fullName evidence="1">Uncharacterized protein</fullName>
    </submittedName>
</protein>
<dbReference type="OrthoDB" id="388703at2"/>
<evidence type="ECO:0000313" key="2">
    <source>
        <dbReference type="Proteomes" id="UP000424468"/>
    </source>
</evidence>
<proteinExistence type="predicted"/>
<reference evidence="1 2" key="1">
    <citation type="submission" date="2019-11" db="EMBL/GenBank/DDBJ databases">
        <title>Complete genome sequence of Spiroplasma tabanidicola TAUS-1 (DSM 22603).</title>
        <authorList>
            <person name="Huang C.-T."/>
            <person name="Lin Y.-C."/>
            <person name="Kuo C.-H."/>
        </authorList>
    </citation>
    <scope>NUCLEOTIDE SEQUENCE [LARGE SCALE GENOMIC DNA]</scope>
    <source>
        <strain evidence="1 2">TAUS-1</strain>
    </source>
</reference>
<dbReference type="AlphaFoldDB" id="A0A6I6CBZ0"/>
<dbReference type="KEGG" id="stab:STABA_v1c02450"/>
<dbReference type="RefSeq" id="WP_156005756.1">
    <property type="nucleotide sequence ID" value="NZ_CP046276.1"/>
</dbReference>
<evidence type="ECO:0000313" key="1">
    <source>
        <dbReference type="EMBL" id="QGS51612.1"/>
    </source>
</evidence>